<name>A0A8J2RUX5_9CRUS</name>
<dbReference type="AlphaFoldDB" id="A0A8J2RUX5"/>
<dbReference type="InterPro" id="IPR013783">
    <property type="entry name" value="Ig-like_fold"/>
</dbReference>
<gene>
    <name evidence="1" type="ORF">DGAL_LOCUS13398</name>
</gene>
<organism evidence="1 2">
    <name type="scientific">Daphnia galeata</name>
    <dbReference type="NCBI Taxonomy" id="27404"/>
    <lineage>
        <taxon>Eukaryota</taxon>
        <taxon>Metazoa</taxon>
        <taxon>Ecdysozoa</taxon>
        <taxon>Arthropoda</taxon>
        <taxon>Crustacea</taxon>
        <taxon>Branchiopoda</taxon>
        <taxon>Diplostraca</taxon>
        <taxon>Cladocera</taxon>
        <taxon>Anomopoda</taxon>
        <taxon>Daphniidae</taxon>
        <taxon>Daphnia</taxon>
    </lineage>
</organism>
<comment type="caution">
    <text evidence="1">The sequence shown here is derived from an EMBL/GenBank/DDBJ whole genome shotgun (WGS) entry which is preliminary data.</text>
</comment>
<proteinExistence type="predicted"/>
<sequence length="771" mass="89102">MEAEGIERHYTRMSMLGRNDIQLGDLYNYRNDRILKGNQLEGKLWPNRREEEYILKLTHSESYNRLKHMNLDEHSQASVVGNLIDEYCGASLYLNDRWKETQATRTLICHIQTGKKFLDMATLMKNEAPYFPTDEKEIKKLIKSSEATHVVVGFIYGYEAYCVIVKDLDDDEVYTQIEEEEKLSELAAQFVKGLEDDVDPADFKQQFDQEEIDQFNQIKCRLYADNQNRCVRKYGVFDVYKMWSKLTGKTDEFTVAAILCPIKVIVDLSNNFSDKLFDYYGDIDVGLISQCYHSLSELRRISSRVNANRFISKKINRQSLRQFRVVVKKFQELLRKSLMNSILKARQTIDDDDVVERIVNIAESHPLLRPCQLERWLSDKQVECEMTEKLSNLTGITFLPSQKHLKKALADTFDKKFSLVLSIPPMDEQTNKILEAMRDYVETNTKLVAVDDDQMMAHSKIHCWYKVEHKRKLVVDEIRDLTDYVRKNEDAKSKIQYFITPGDCEQDFRCHYSVYECENLLKDNISQLPGSPINVRYQFDSTGNSICPSSVSGLLKWDYKDLGIPYHFIVQYRHKDSFWTDSWLKKTTKSSETEMAISLFYDKSTVVEFRVAAHTCIGLGEFSEIVDTQTISDGHEAYQHPDNESTIAEEMIDIPDDKPLIAKSTNNNDTIRNENTSGCSLLSLLGLIQVNSPDEQEIKKTHAILESNSGTIAEGINLPGDKDTEIQNRLDDEDARESAACQFNSNNYVNIVEEYYDTDEESDNGFDHCTI</sequence>
<dbReference type="InterPro" id="IPR052090">
    <property type="entry name" value="Cytolytic_pore-forming_toxin"/>
</dbReference>
<evidence type="ECO:0008006" key="3">
    <source>
        <dbReference type="Google" id="ProtNLM"/>
    </source>
</evidence>
<dbReference type="Gene3D" id="2.60.40.10">
    <property type="entry name" value="Immunoglobulins"/>
    <property type="match status" value="1"/>
</dbReference>
<dbReference type="InterPro" id="IPR036116">
    <property type="entry name" value="FN3_sf"/>
</dbReference>
<reference evidence="1" key="1">
    <citation type="submission" date="2021-11" db="EMBL/GenBank/DDBJ databases">
        <authorList>
            <person name="Schell T."/>
        </authorList>
    </citation>
    <scope>NUCLEOTIDE SEQUENCE</scope>
    <source>
        <strain evidence="1">M5</strain>
    </source>
</reference>
<dbReference type="PANTHER" id="PTHR31594">
    <property type="entry name" value="AIG1-TYPE G DOMAIN-CONTAINING PROTEIN"/>
    <property type="match status" value="1"/>
</dbReference>
<dbReference type="EMBL" id="CAKKLH010000296">
    <property type="protein sequence ID" value="CAH0109908.1"/>
    <property type="molecule type" value="Genomic_DNA"/>
</dbReference>
<protein>
    <recommendedName>
        <fullName evidence="3">Fibronectin type-III domain-containing protein</fullName>
    </recommendedName>
</protein>
<evidence type="ECO:0000313" key="2">
    <source>
        <dbReference type="Proteomes" id="UP000789390"/>
    </source>
</evidence>
<accession>A0A8J2RUX5</accession>
<dbReference type="SUPFAM" id="SSF49265">
    <property type="entry name" value="Fibronectin type III"/>
    <property type="match status" value="1"/>
</dbReference>
<dbReference type="OrthoDB" id="6347605at2759"/>
<dbReference type="Proteomes" id="UP000789390">
    <property type="component" value="Unassembled WGS sequence"/>
</dbReference>
<dbReference type="InterPro" id="IPR003961">
    <property type="entry name" value="FN3_dom"/>
</dbReference>
<keyword evidence="2" id="KW-1185">Reference proteome</keyword>
<dbReference type="PANTHER" id="PTHR31594:SF14">
    <property type="entry name" value="FIBRONECTIN TYPE-III DOMAIN-CONTAINING PROTEIN"/>
    <property type="match status" value="1"/>
</dbReference>
<evidence type="ECO:0000313" key="1">
    <source>
        <dbReference type="EMBL" id="CAH0109908.1"/>
    </source>
</evidence>
<dbReference type="CDD" id="cd00063">
    <property type="entry name" value="FN3"/>
    <property type="match status" value="1"/>
</dbReference>